<organism evidence="2 3">
    <name type="scientific">Wolfiporia cocos (strain MD-104)</name>
    <name type="common">Brown rot fungus</name>
    <dbReference type="NCBI Taxonomy" id="742152"/>
    <lineage>
        <taxon>Eukaryota</taxon>
        <taxon>Fungi</taxon>
        <taxon>Dikarya</taxon>
        <taxon>Basidiomycota</taxon>
        <taxon>Agaricomycotina</taxon>
        <taxon>Agaricomycetes</taxon>
        <taxon>Polyporales</taxon>
        <taxon>Phaeolaceae</taxon>
        <taxon>Wolfiporia</taxon>
    </lineage>
</organism>
<dbReference type="AlphaFoldDB" id="A0A2H3J9X2"/>
<evidence type="ECO:0000256" key="1">
    <source>
        <dbReference type="SAM" id="MobiDB-lite"/>
    </source>
</evidence>
<gene>
    <name evidence="2" type="ORF">WOLCODRAFT_158526</name>
</gene>
<dbReference type="Proteomes" id="UP000218811">
    <property type="component" value="Unassembled WGS sequence"/>
</dbReference>
<reference evidence="2 3" key="1">
    <citation type="journal article" date="2012" name="Science">
        <title>The Paleozoic origin of enzymatic lignin decomposition reconstructed from 31 fungal genomes.</title>
        <authorList>
            <person name="Floudas D."/>
            <person name="Binder M."/>
            <person name="Riley R."/>
            <person name="Barry K."/>
            <person name="Blanchette R.A."/>
            <person name="Henrissat B."/>
            <person name="Martinez A.T."/>
            <person name="Otillar R."/>
            <person name="Spatafora J.W."/>
            <person name="Yadav J.S."/>
            <person name="Aerts A."/>
            <person name="Benoit I."/>
            <person name="Boyd A."/>
            <person name="Carlson A."/>
            <person name="Copeland A."/>
            <person name="Coutinho P.M."/>
            <person name="de Vries R.P."/>
            <person name="Ferreira P."/>
            <person name="Findley K."/>
            <person name="Foster B."/>
            <person name="Gaskell J."/>
            <person name="Glotzer D."/>
            <person name="Gorecki P."/>
            <person name="Heitman J."/>
            <person name="Hesse C."/>
            <person name="Hori C."/>
            <person name="Igarashi K."/>
            <person name="Jurgens J.A."/>
            <person name="Kallen N."/>
            <person name="Kersten P."/>
            <person name="Kohler A."/>
            <person name="Kuees U."/>
            <person name="Kumar T.K.A."/>
            <person name="Kuo A."/>
            <person name="LaButti K."/>
            <person name="Larrondo L.F."/>
            <person name="Lindquist E."/>
            <person name="Ling A."/>
            <person name="Lombard V."/>
            <person name="Lucas S."/>
            <person name="Lundell T."/>
            <person name="Martin R."/>
            <person name="McLaughlin D.J."/>
            <person name="Morgenstern I."/>
            <person name="Morin E."/>
            <person name="Murat C."/>
            <person name="Nagy L.G."/>
            <person name="Nolan M."/>
            <person name="Ohm R.A."/>
            <person name="Patyshakuliyeva A."/>
            <person name="Rokas A."/>
            <person name="Ruiz-Duenas F.J."/>
            <person name="Sabat G."/>
            <person name="Salamov A."/>
            <person name="Samejima M."/>
            <person name="Schmutz J."/>
            <person name="Slot J.C."/>
            <person name="St John F."/>
            <person name="Stenlid J."/>
            <person name="Sun H."/>
            <person name="Sun S."/>
            <person name="Syed K."/>
            <person name="Tsang A."/>
            <person name="Wiebenga A."/>
            <person name="Young D."/>
            <person name="Pisabarro A."/>
            <person name="Eastwood D.C."/>
            <person name="Martin F."/>
            <person name="Cullen D."/>
            <person name="Grigoriev I.V."/>
            <person name="Hibbett D.S."/>
        </authorList>
    </citation>
    <scope>NUCLEOTIDE SEQUENCE [LARGE SCALE GENOMIC DNA]</scope>
    <source>
        <strain evidence="2 3">MD-104</strain>
    </source>
</reference>
<feature type="region of interest" description="Disordered" evidence="1">
    <location>
        <begin position="1"/>
        <end position="21"/>
    </location>
</feature>
<proteinExistence type="predicted"/>
<keyword evidence="3" id="KW-1185">Reference proteome</keyword>
<sequence length="312" mass="35777">MEAPPAGQVPQTDREMAPETWSNNMVKQVKAFIDTYEMKNLKDQAQFMCKAKALGDSYTNRREGWHKFIKITKKQVKVDNMVDRMLDDHGITLDSLKRHGMADMQGSQQLPSQLDVVSMAHTITFSEDIFGPQCVGMTTNGRQWLREPFAAFVHWTFAATWERYRSKLWHDMRWFKELKEKCKTSMEEIKSGEMSLMLMALKKVLKDITDLIPIMTRYKAVEVAKVKASALSWPLHMALRALATKDTVMQVQGILQQLISDMGPNSEDDNKQVKLDFDVAPDIEWRTGTEEYKHLTLEQVVVALGLPDGHIP</sequence>
<protein>
    <submittedName>
        <fullName evidence="2">Uncharacterized protein</fullName>
    </submittedName>
</protein>
<accession>A0A2H3J9X2</accession>
<dbReference type="STRING" id="742152.A0A2H3J9X2"/>
<name>A0A2H3J9X2_WOLCO</name>
<evidence type="ECO:0000313" key="3">
    <source>
        <dbReference type="Proteomes" id="UP000218811"/>
    </source>
</evidence>
<evidence type="ECO:0000313" key="2">
    <source>
        <dbReference type="EMBL" id="PCH39006.1"/>
    </source>
</evidence>
<feature type="non-terminal residue" evidence="2">
    <location>
        <position position="312"/>
    </location>
</feature>
<dbReference type="EMBL" id="KB467954">
    <property type="protein sequence ID" value="PCH39006.1"/>
    <property type="molecule type" value="Genomic_DNA"/>
</dbReference>